<dbReference type="AlphaFoldDB" id="A0A940IHC8"/>
<proteinExistence type="predicted"/>
<comment type="caution">
    <text evidence="1">The sequence shown here is derived from an EMBL/GenBank/DDBJ whole genome shotgun (WGS) entry which is preliminary data.</text>
</comment>
<gene>
    <name evidence="1" type="ORF">IAB75_00720</name>
</gene>
<protein>
    <submittedName>
        <fullName evidence="1">Uncharacterized protein</fullName>
    </submittedName>
</protein>
<reference evidence="1" key="2">
    <citation type="journal article" date="2021" name="PeerJ">
        <title>Extensive microbial diversity within the chicken gut microbiome revealed by metagenomics and culture.</title>
        <authorList>
            <person name="Gilroy R."/>
            <person name="Ravi A."/>
            <person name="Getino M."/>
            <person name="Pursley I."/>
            <person name="Horton D.L."/>
            <person name="Alikhan N.F."/>
            <person name="Baker D."/>
            <person name="Gharbi K."/>
            <person name="Hall N."/>
            <person name="Watson M."/>
            <person name="Adriaenssens E.M."/>
            <person name="Foster-Nyarko E."/>
            <person name="Jarju S."/>
            <person name="Secka A."/>
            <person name="Antonio M."/>
            <person name="Oren A."/>
            <person name="Chaudhuri R.R."/>
            <person name="La Ragione R."/>
            <person name="Hildebrand F."/>
            <person name="Pallen M.J."/>
        </authorList>
    </citation>
    <scope>NUCLEOTIDE SEQUENCE</scope>
    <source>
        <strain evidence="1">G3-8215</strain>
    </source>
</reference>
<dbReference type="EMBL" id="JADILV010000005">
    <property type="protein sequence ID" value="MBO8482634.1"/>
    <property type="molecule type" value="Genomic_DNA"/>
</dbReference>
<name>A0A940IHC8_9BACT</name>
<evidence type="ECO:0000313" key="1">
    <source>
        <dbReference type="EMBL" id="MBO8482634.1"/>
    </source>
</evidence>
<sequence length="236" mass="27601">MNPEIDQYLQKKEKDFNEGFALFCRYSRNESLMSWIGRKKDEARLIYELGKLSRLGACTENPLADRHLSIYNRSAASANHGGKAPVMTSEPDIIFRTYDERKTRRADLPEHLQKVYDDIAGDYKLRRSYHEKMKTAMTDKDRAELRAKVLETQERIDSGWETIDKWLLEKESGKVEESFKESTCRSYISKMLRKKDLKPDQIEKIRIRADALKQHGCILSDEITDKLKTLGITYRV</sequence>
<accession>A0A940IHC8</accession>
<dbReference type="Proteomes" id="UP000725002">
    <property type="component" value="Unassembled WGS sequence"/>
</dbReference>
<evidence type="ECO:0000313" key="2">
    <source>
        <dbReference type="Proteomes" id="UP000725002"/>
    </source>
</evidence>
<organism evidence="1 2">
    <name type="scientific">Candidatus Cryptobacteroides avicola</name>
    <dbReference type="NCBI Taxonomy" id="2840757"/>
    <lineage>
        <taxon>Bacteria</taxon>
        <taxon>Pseudomonadati</taxon>
        <taxon>Bacteroidota</taxon>
        <taxon>Bacteroidia</taxon>
        <taxon>Bacteroidales</taxon>
        <taxon>Candidatus Cryptobacteroides</taxon>
    </lineage>
</organism>
<reference evidence="1" key="1">
    <citation type="submission" date="2020-10" db="EMBL/GenBank/DDBJ databases">
        <authorList>
            <person name="Gilroy R."/>
        </authorList>
    </citation>
    <scope>NUCLEOTIDE SEQUENCE</scope>
    <source>
        <strain evidence="1">G3-8215</strain>
    </source>
</reference>